<dbReference type="EMBL" id="LLXL01000597">
    <property type="protein sequence ID" value="PKK70615.1"/>
    <property type="molecule type" value="Genomic_DNA"/>
</dbReference>
<accession>A0A2N1N9K8</accession>
<reference evidence="1 2" key="2">
    <citation type="submission" date="2017-10" db="EMBL/GenBank/DDBJ databases">
        <title>Extensive intraspecific genome diversity in a model arbuscular mycorrhizal fungus.</title>
        <authorList>
            <person name="Chen E.C.H."/>
            <person name="Morin E."/>
            <person name="Baudet D."/>
            <person name="Noel J."/>
            <person name="Ndikumana S."/>
            <person name="Charron P."/>
            <person name="St-Onge C."/>
            <person name="Giorgi J."/>
            <person name="Grigoriev I.V."/>
            <person name="Roux C."/>
            <person name="Martin F.M."/>
            <person name="Corradi N."/>
        </authorList>
    </citation>
    <scope>NUCLEOTIDE SEQUENCE [LARGE SCALE GENOMIC DNA]</scope>
    <source>
        <strain evidence="1 2">C2</strain>
    </source>
</reference>
<proteinExistence type="predicted"/>
<protein>
    <submittedName>
        <fullName evidence="1">Uncharacterized protein</fullName>
    </submittedName>
</protein>
<evidence type="ECO:0000313" key="1">
    <source>
        <dbReference type="EMBL" id="PKK70615.1"/>
    </source>
</evidence>
<reference evidence="1 2" key="1">
    <citation type="submission" date="2016-04" db="EMBL/GenBank/DDBJ databases">
        <title>Genome analyses suggest a sexual origin of heterokaryosis in a supposedly ancient asexual fungus.</title>
        <authorList>
            <person name="Ropars J."/>
            <person name="Sedzielewska K."/>
            <person name="Noel J."/>
            <person name="Charron P."/>
            <person name="Farinelli L."/>
            <person name="Marton T."/>
            <person name="Kruger M."/>
            <person name="Pelin A."/>
            <person name="Brachmann A."/>
            <person name="Corradi N."/>
        </authorList>
    </citation>
    <scope>NUCLEOTIDE SEQUENCE [LARGE SCALE GENOMIC DNA]</scope>
    <source>
        <strain evidence="1 2">C2</strain>
    </source>
</reference>
<dbReference type="AlphaFoldDB" id="A0A2N1N9K8"/>
<sequence length="58" mass="6882">MNERTYAPWYRYKGQTSDDTRTLELRPKKRPSQVPFVPDRDSVMIKKLRLDSAPTVNK</sequence>
<gene>
    <name evidence="1" type="ORF">RhiirC2_746128</name>
</gene>
<name>A0A2N1N9K8_9GLOM</name>
<dbReference type="Proteomes" id="UP000233469">
    <property type="component" value="Unassembled WGS sequence"/>
</dbReference>
<comment type="caution">
    <text evidence="1">The sequence shown here is derived from an EMBL/GenBank/DDBJ whole genome shotgun (WGS) entry which is preliminary data.</text>
</comment>
<organism evidence="1 2">
    <name type="scientific">Rhizophagus irregularis</name>
    <dbReference type="NCBI Taxonomy" id="588596"/>
    <lineage>
        <taxon>Eukaryota</taxon>
        <taxon>Fungi</taxon>
        <taxon>Fungi incertae sedis</taxon>
        <taxon>Mucoromycota</taxon>
        <taxon>Glomeromycotina</taxon>
        <taxon>Glomeromycetes</taxon>
        <taxon>Glomerales</taxon>
        <taxon>Glomeraceae</taxon>
        <taxon>Rhizophagus</taxon>
    </lineage>
</organism>
<evidence type="ECO:0000313" key="2">
    <source>
        <dbReference type="Proteomes" id="UP000233469"/>
    </source>
</evidence>